<proteinExistence type="predicted"/>
<dbReference type="InterPro" id="IPR050766">
    <property type="entry name" value="Bact_Lucif_Oxidored"/>
</dbReference>
<organism evidence="3 4">
    <name type="scientific">Streptomonospora salina</name>
    <dbReference type="NCBI Taxonomy" id="104205"/>
    <lineage>
        <taxon>Bacteria</taxon>
        <taxon>Bacillati</taxon>
        <taxon>Actinomycetota</taxon>
        <taxon>Actinomycetes</taxon>
        <taxon>Streptosporangiales</taxon>
        <taxon>Nocardiopsidaceae</taxon>
        <taxon>Streptomonospora</taxon>
    </lineage>
</organism>
<dbReference type="EMBL" id="JACHLY010000001">
    <property type="protein sequence ID" value="MBB5998574.1"/>
    <property type="molecule type" value="Genomic_DNA"/>
</dbReference>
<dbReference type="GO" id="GO:0005829">
    <property type="term" value="C:cytosol"/>
    <property type="evidence" value="ECO:0007669"/>
    <property type="project" value="TreeGrafter"/>
</dbReference>
<dbReference type="GO" id="GO:0016705">
    <property type="term" value="F:oxidoreductase activity, acting on paired donors, with incorporation or reduction of molecular oxygen"/>
    <property type="evidence" value="ECO:0007669"/>
    <property type="project" value="InterPro"/>
</dbReference>
<dbReference type="InterPro" id="IPR036661">
    <property type="entry name" value="Luciferase-like_sf"/>
</dbReference>
<dbReference type="InterPro" id="IPR019949">
    <property type="entry name" value="CmoO-like"/>
</dbReference>
<comment type="similarity">
    <text evidence="1">To bacterial alkanal monooxygenase alpha and beta chains.</text>
</comment>
<comment type="caution">
    <text evidence="3">The sequence shown here is derived from an EMBL/GenBank/DDBJ whole genome shotgun (WGS) entry which is preliminary data.</text>
</comment>
<dbReference type="Proteomes" id="UP000578077">
    <property type="component" value="Unassembled WGS sequence"/>
</dbReference>
<dbReference type="SUPFAM" id="SSF51679">
    <property type="entry name" value="Bacterial luciferase-like"/>
    <property type="match status" value="1"/>
</dbReference>
<dbReference type="AlphaFoldDB" id="A0A841E7X0"/>
<dbReference type="NCBIfam" id="TIGR03558">
    <property type="entry name" value="oxido_grp_1"/>
    <property type="match status" value="1"/>
</dbReference>
<reference evidence="3 4" key="1">
    <citation type="submission" date="2020-08" db="EMBL/GenBank/DDBJ databases">
        <title>Sequencing the genomes of 1000 actinobacteria strains.</title>
        <authorList>
            <person name="Klenk H.-P."/>
        </authorList>
    </citation>
    <scope>NUCLEOTIDE SEQUENCE [LARGE SCALE GENOMIC DNA]</scope>
    <source>
        <strain evidence="3 4">DSM 44593</strain>
    </source>
</reference>
<evidence type="ECO:0000313" key="4">
    <source>
        <dbReference type="Proteomes" id="UP000578077"/>
    </source>
</evidence>
<evidence type="ECO:0000313" key="3">
    <source>
        <dbReference type="EMBL" id="MBB5998574.1"/>
    </source>
</evidence>
<keyword evidence="4" id="KW-1185">Reference proteome</keyword>
<sequence length="322" mass="34090">MTSPYSLSILDQSPIGAGATAAEALASTVDAVRHAERLGYHRYWVAEHHASPGFASVAPEVLAAAMLARTSGIRIGTGGVLLPRYPAEKVAEIFATLANLYPGRVDMGIGRAGASAHRFPEQLADLLRLLEGGSGGAPDRRLAVAPAVPPKLWLLGSGGDSAQIAGLLGSGFAFAHFLAPEAAESSLNAYRQSCLQATGERSRGSVLTVRVVTADTAEKADELAQAVLLWRVRKDVGRDLPIPSVQEARSAAWTAEERRQARLRRPALVVGTPQNVRGTLIALAEEFSADEIMINTVTRGPVERIRMYELLAEAFGLAKGPS</sequence>
<protein>
    <submittedName>
        <fullName evidence="3">Luciferase family oxidoreductase group 1</fullName>
    </submittedName>
</protein>
<feature type="domain" description="Luciferase-like" evidence="2">
    <location>
        <begin position="9"/>
        <end position="285"/>
    </location>
</feature>
<accession>A0A841E7X0</accession>
<dbReference type="PANTHER" id="PTHR30137">
    <property type="entry name" value="LUCIFERASE-LIKE MONOOXYGENASE"/>
    <property type="match status" value="1"/>
</dbReference>
<dbReference type="InterPro" id="IPR011251">
    <property type="entry name" value="Luciferase-like_dom"/>
</dbReference>
<dbReference type="Gene3D" id="3.20.20.30">
    <property type="entry name" value="Luciferase-like domain"/>
    <property type="match status" value="1"/>
</dbReference>
<evidence type="ECO:0000259" key="2">
    <source>
        <dbReference type="Pfam" id="PF00296"/>
    </source>
</evidence>
<dbReference type="RefSeq" id="WP_184634909.1">
    <property type="nucleotide sequence ID" value="NZ_BAABKT010000007.1"/>
</dbReference>
<dbReference type="Pfam" id="PF00296">
    <property type="entry name" value="Bac_luciferase"/>
    <property type="match status" value="1"/>
</dbReference>
<gene>
    <name evidence="3" type="ORF">HNR25_002325</name>
</gene>
<dbReference type="PANTHER" id="PTHR30137:SF6">
    <property type="entry name" value="LUCIFERASE-LIKE MONOOXYGENASE"/>
    <property type="match status" value="1"/>
</dbReference>
<evidence type="ECO:0000256" key="1">
    <source>
        <dbReference type="ARBA" id="ARBA00007789"/>
    </source>
</evidence>
<name>A0A841E7X0_9ACTN</name>